<dbReference type="Proteomes" id="UP000265566">
    <property type="component" value="Chromosome 1"/>
</dbReference>
<keyword evidence="1" id="KW-1133">Transmembrane helix</keyword>
<protein>
    <recommendedName>
        <fullName evidence="4">Transmembrane protein</fullName>
    </recommendedName>
</protein>
<dbReference type="EMBL" id="PSQE01000001">
    <property type="protein sequence ID" value="RHN78627.1"/>
    <property type="molecule type" value="Genomic_DNA"/>
</dbReference>
<sequence length="43" mass="5184">MIKNNALILEEDSQNQFSLSFLYTFFLICMKWKIGSVKLKRRE</sequence>
<accession>A0A396JVA8</accession>
<dbReference type="Gramene" id="rna2254">
    <property type="protein sequence ID" value="RHN78627.1"/>
    <property type="gene ID" value="gene2254"/>
</dbReference>
<evidence type="ECO:0000256" key="1">
    <source>
        <dbReference type="SAM" id="Phobius"/>
    </source>
</evidence>
<organism evidence="2 3">
    <name type="scientific">Medicago truncatula</name>
    <name type="common">Barrel medic</name>
    <name type="synonym">Medicago tribuloides</name>
    <dbReference type="NCBI Taxonomy" id="3880"/>
    <lineage>
        <taxon>Eukaryota</taxon>
        <taxon>Viridiplantae</taxon>
        <taxon>Streptophyta</taxon>
        <taxon>Embryophyta</taxon>
        <taxon>Tracheophyta</taxon>
        <taxon>Spermatophyta</taxon>
        <taxon>Magnoliopsida</taxon>
        <taxon>eudicotyledons</taxon>
        <taxon>Gunneridae</taxon>
        <taxon>Pentapetalae</taxon>
        <taxon>rosids</taxon>
        <taxon>fabids</taxon>
        <taxon>Fabales</taxon>
        <taxon>Fabaceae</taxon>
        <taxon>Papilionoideae</taxon>
        <taxon>50 kb inversion clade</taxon>
        <taxon>NPAAA clade</taxon>
        <taxon>Hologalegina</taxon>
        <taxon>IRL clade</taxon>
        <taxon>Trifolieae</taxon>
        <taxon>Medicago</taxon>
    </lineage>
</organism>
<reference evidence="3" key="1">
    <citation type="journal article" date="2018" name="Nat. Plants">
        <title>Whole-genome landscape of Medicago truncatula symbiotic genes.</title>
        <authorList>
            <person name="Pecrix Y."/>
            <person name="Staton S.E."/>
            <person name="Sallet E."/>
            <person name="Lelandais-Briere C."/>
            <person name="Moreau S."/>
            <person name="Carrere S."/>
            <person name="Blein T."/>
            <person name="Jardinaud M.F."/>
            <person name="Latrasse D."/>
            <person name="Zouine M."/>
            <person name="Zahm M."/>
            <person name="Kreplak J."/>
            <person name="Mayjonade B."/>
            <person name="Satge C."/>
            <person name="Perez M."/>
            <person name="Cauet S."/>
            <person name="Marande W."/>
            <person name="Chantry-Darmon C."/>
            <person name="Lopez-Roques C."/>
            <person name="Bouchez O."/>
            <person name="Berard A."/>
            <person name="Debelle F."/>
            <person name="Munos S."/>
            <person name="Bendahmane A."/>
            <person name="Berges H."/>
            <person name="Niebel A."/>
            <person name="Buitink J."/>
            <person name="Frugier F."/>
            <person name="Benhamed M."/>
            <person name="Crespi M."/>
            <person name="Gouzy J."/>
            <person name="Gamas P."/>
        </authorList>
    </citation>
    <scope>NUCLEOTIDE SEQUENCE [LARGE SCALE GENOMIC DNA]</scope>
    <source>
        <strain evidence="3">cv. Jemalong A17</strain>
    </source>
</reference>
<evidence type="ECO:0000313" key="2">
    <source>
        <dbReference type="EMBL" id="RHN78627.1"/>
    </source>
</evidence>
<comment type="caution">
    <text evidence="2">The sequence shown here is derived from an EMBL/GenBank/DDBJ whole genome shotgun (WGS) entry which is preliminary data.</text>
</comment>
<name>A0A396JVA8_MEDTR</name>
<feature type="transmembrane region" description="Helical" evidence="1">
    <location>
        <begin position="17"/>
        <end position="34"/>
    </location>
</feature>
<evidence type="ECO:0000313" key="3">
    <source>
        <dbReference type="Proteomes" id="UP000265566"/>
    </source>
</evidence>
<evidence type="ECO:0008006" key="4">
    <source>
        <dbReference type="Google" id="ProtNLM"/>
    </source>
</evidence>
<proteinExistence type="predicted"/>
<gene>
    <name evidence="2" type="ORF">MtrunA17_Chr1g0167991</name>
</gene>
<keyword evidence="1" id="KW-0812">Transmembrane</keyword>
<keyword evidence="1" id="KW-0472">Membrane</keyword>
<dbReference type="AlphaFoldDB" id="A0A396JVA8"/>